<sequence>MASKERIEREKVQLKEMREKDILEASEKLFLEKGFARTTIGDIARACELTNGAIYLYFKNKSEIILIIMTRISRSFGELLEKADDPSASGIVKAERLLGVYKHSYREYHNYHVLDGQFNVMFDKEYPDSPYLTDFFRANSRVLEIFTEMFRKGFSDGSIRFPGQVSAPDPEQSAHMFLNVLNSYVEKLSLRKELMEKEQNISMDEELNRFVDYLVASLRS</sequence>
<evidence type="ECO:0000313" key="4">
    <source>
        <dbReference type="EMBL" id="MBB6480221.1"/>
    </source>
</evidence>
<dbReference type="PROSITE" id="PS01081">
    <property type="entry name" value="HTH_TETR_1"/>
    <property type="match status" value="1"/>
</dbReference>
<name>A0A841RA29_9SPIO</name>
<protein>
    <submittedName>
        <fullName evidence="4">AcrR family transcriptional regulator</fullName>
    </submittedName>
</protein>
<dbReference type="EMBL" id="JACHGJ010000002">
    <property type="protein sequence ID" value="MBB6480221.1"/>
    <property type="molecule type" value="Genomic_DNA"/>
</dbReference>
<dbReference type="PRINTS" id="PR00455">
    <property type="entry name" value="HTHTETR"/>
</dbReference>
<accession>A0A841RA29</accession>
<evidence type="ECO:0000256" key="2">
    <source>
        <dbReference type="PROSITE-ProRule" id="PRU00335"/>
    </source>
</evidence>
<dbReference type="Pfam" id="PF00440">
    <property type="entry name" value="TetR_N"/>
    <property type="match status" value="1"/>
</dbReference>
<comment type="caution">
    <text evidence="4">The sequence shown here is derived from an EMBL/GenBank/DDBJ whole genome shotgun (WGS) entry which is preliminary data.</text>
</comment>
<evidence type="ECO:0000313" key="5">
    <source>
        <dbReference type="Proteomes" id="UP000587760"/>
    </source>
</evidence>
<gene>
    <name evidence="4" type="ORF">HNR50_001879</name>
</gene>
<dbReference type="PANTHER" id="PTHR43479">
    <property type="entry name" value="ACREF/ENVCD OPERON REPRESSOR-RELATED"/>
    <property type="match status" value="1"/>
</dbReference>
<dbReference type="Gene3D" id="1.10.357.10">
    <property type="entry name" value="Tetracycline Repressor, domain 2"/>
    <property type="match status" value="1"/>
</dbReference>
<dbReference type="PROSITE" id="PS50977">
    <property type="entry name" value="HTH_TETR_2"/>
    <property type="match status" value="1"/>
</dbReference>
<dbReference type="InterPro" id="IPR050624">
    <property type="entry name" value="HTH-type_Tx_Regulator"/>
</dbReference>
<proteinExistence type="predicted"/>
<dbReference type="PANTHER" id="PTHR43479:SF11">
    <property type="entry name" value="ACREF_ENVCD OPERON REPRESSOR-RELATED"/>
    <property type="match status" value="1"/>
</dbReference>
<keyword evidence="1 2" id="KW-0238">DNA-binding</keyword>
<keyword evidence="5" id="KW-1185">Reference proteome</keyword>
<dbReference type="SUPFAM" id="SSF46689">
    <property type="entry name" value="Homeodomain-like"/>
    <property type="match status" value="1"/>
</dbReference>
<dbReference type="GO" id="GO:0003677">
    <property type="term" value="F:DNA binding"/>
    <property type="evidence" value="ECO:0007669"/>
    <property type="project" value="UniProtKB-UniRule"/>
</dbReference>
<organism evidence="4 5">
    <name type="scientific">Spirochaeta isovalerica</name>
    <dbReference type="NCBI Taxonomy" id="150"/>
    <lineage>
        <taxon>Bacteria</taxon>
        <taxon>Pseudomonadati</taxon>
        <taxon>Spirochaetota</taxon>
        <taxon>Spirochaetia</taxon>
        <taxon>Spirochaetales</taxon>
        <taxon>Spirochaetaceae</taxon>
        <taxon>Spirochaeta</taxon>
    </lineage>
</organism>
<dbReference type="AlphaFoldDB" id="A0A841RA29"/>
<evidence type="ECO:0000259" key="3">
    <source>
        <dbReference type="PROSITE" id="PS50977"/>
    </source>
</evidence>
<dbReference type="InterPro" id="IPR023772">
    <property type="entry name" value="DNA-bd_HTH_TetR-type_CS"/>
</dbReference>
<feature type="domain" description="HTH tetR-type" evidence="3">
    <location>
        <begin position="16"/>
        <end position="76"/>
    </location>
</feature>
<evidence type="ECO:0000256" key="1">
    <source>
        <dbReference type="ARBA" id="ARBA00023125"/>
    </source>
</evidence>
<feature type="DNA-binding region" description="H-T-H motif" evidence="2">
    <location>
        <begin position="39"/>
        <end position="58"/>
    </location>
</feature>
<dbReference type="InterPro" id="IPR001647">
    <property type="entry name" value="HTH_TetR"/>
</dbReference>
<dbReference type="RefSeq" id="WP_184746151.1">
    <property type="nucleotide sequence ID" value="NZ_JACHGJ010000002.1"/>
</dbReference>
<dbReference type="Proteomes" id="UP000587760">
    <property type="component" value="Unassembled WGS sequence"/>
</dbReference>
<dbReference type="InterPro" id="IPR009057">
    <property type="entry name" value="Homeodomain-like_sf"/>
</dbReference>
<reference evidence="4 5" key="1">
    <citation type="submission" date="2020-08" db="EMBL/GenBank/DDBJ databases">
        <title>Genomic Encyclopedia of Type Strains, Phase IV (KMG-IV): sequencing the most valuable type-strain genomes for metagenomic binning, comparative biology and taxonomic classification.</title>
        <authorList>
            <person name="Goeker M."/>
        </authorList>
    </citation>
    <scope>NUCLEOTIDE SEQUENCE [LARGE SCALE GENOMIC DNA]</scope>
    <source>
        <strain evidence="4 5">DSM 2461</strain>
    </source>
</reference>